<proteinExistence type="predicted"/>
<gene>
    <name evidence="3" type="ORF">ATO9_21555</name>
</gene>
<dbReference type="Proteomes" id="UP000030004">
    <property type="component" value="Unassembled WGS sequence"/>
</dbReference>
<evidence type="ECO:0000256" key="2">
    <source>
        <dbReference type="SAM" id="SignalP"/>
    </source>
</evidence>
<protein>
    <recommendedName>
        <fullName evidence="5">Gram-positive cocci surface proteins LPxTG domain-containing protein</fullName>
    </recommendedName>
</protein>
<keyword evidence="4" id="KW-1185">Reference proteome</keyword>
<accession>A0A0A0ECC4</accession>
<evidence type="ECO:0008006" key="5">
    <source>
        <dbReference type="Google" id="ProtNLM"/>
    </source>
</evidence>
<dbReference type="EMBL" id="AQQX01000019">
    <property type="protein sequence ID" value="KGM46837.1"/>
    <property type="molecule type" value="Genomic_DNA"/>
</dbReference>
<sequence>MKRLLVIAAASLAAGPALAHSAAMPHAHGESGLVFAVAALVAAGTAIFGLRRERQRVRSTAVR</sequence>
<dbReference type="AlphaFoldDB" id="A0A0A0ECC4"/>
<name>A0A0A0ECC4_9RHOB</name>
<dbReference type="STRING" id="1461694.ATO9_21555"/>
<keyword evidence="1" id="KW-0812">Transmembrane</keyword>
<dbReference type="RefSeq" id="WP_043754225.1">
    <property type="nucleotide sequence ID" value="NZ_AQQX01000019.1"/>
</dbReference>
<evidence type="ECO:0000256" key="1">
    <source>
        <dbReference type="SAM" id="Phobius"/>
    </source>
</evidence>
<organism evidence="3 4">
    <name type="scientific">Pseudooceanicola atlanticus</name>
    <dbReference type="NCBI Taxonomy" id="1461694"/>
    <lineage>
        <taxon>Bacteria</taxon>
        <taxon>Pseudomonadati</taxon>
        <taxon>Pseudomonadota</taxon>
        <taxon>Alphaproteobacteria</taxon>
        <taxon>Rhodobacterales</taxon>
        <taxon>Paracoccaceae</taxon>
        <taxon>Pseudooceanicola</taxon>
    </lineage>
</organism>
<keyword evidence="1" id="KW-0472">Membrane</keyword>
<keyword evidence="1" id="KW-1133">Transmembrane helix</keyword>
<comment type="caution">
    <text evidence="3">The sequence shown here is derived from an EMBL/GenBank/DDBJ whole genome shotgun (WGS) entry which is preliminary data.</text>
</comment>
<feature type="chain" id="PRO_5001961450" description="Gram-positive cocci surface proteins LPxTG domain-containing protein" evidence="2">
    <location>
        <begin position="20"/>
        <end position="63"/>
    </location>
</feature>
<feature type="signal peptide" evidence="2">
    <location>
        <begin position="1"/>
        <end position="19"/>
    </location>
</feature>
<keyword evidence="2" id="KW-0732">Signal</keyword>
<evidence type="ECO:0000313" key="4">
    <source>
        <dbReference type="Proteomes" id="UP000030004"/>
    </source>
</evidence>
<feature type="transmembrane region" description="Helical" evidence="1">
    <location>
        <begin position="31"/>
        <end position="50"/>
    </location>
</feature>
<reference evidence="3 4" key="1">
    <citation type="journal article" date="2015" name="Antonie Van Leeuwenhoek">
        <title>Pseudooceanicola atlanticus gen. nov. sp. nov., isolated from surface seawater of the Atlantic Ocean and reclassification of Oceanicola batsensis, Oceanicola marinus, Oceanicola nitratireducens, Oceanicola nanhaiensis, Oceanicola antarcticus and Oceanicola flagellatus, as Pseudooceanicola batsensis comb. nov., Pseudooceanicola marinus comb. nov., Pseudooceanicola nitratireducens comb. nov., Pseudooceanicola nanhaiensis comb. nov., Pseudooceanicola antarcticus comb. nov., and Pseudooceanicola flagellatus comb. nov.</title>
        <authorList>
            <person name="Lai Q."/>
            <person name="Li G."/>
            <person name="Liu X."/>
            <person name="Du Y."/>
            <person name="Sun F."/>
            <person name="Shao Z."/>
        </authorList>
    </citation>
    <scope>NUCLEOTIDE SEQUENCE [LARGE SCALE GENOMIC DNA]</scope>
    <source>
        <strain evidence="3 4">22II-s11g</strain>
    </source>
</reference>
<evidence type="ECO:0000313" key="3">
    <source>
        <dbReference type="EMBL" id="KGM46837.1"/>
    </source>
</evidence>